<evidence type="ECO:0000256" key="3">
    <source>
        <dbReference type="ARBA" id="ARBA00023163"/>
    </source>
</evidence>
<evidence type="ECO:0000313" key="5">
    <source>
        <dbReference type="EMBL" id="GAA0875690.1"/>
    </source>
</evidence>
<evidence type="ECO:0000256" key="2">
    <source>
        <dbReference type="ARBA" id="ARBA00023125"/>
    </source>
</evidence>
<keyword evidence="1" id="KW-0805">Transcription regulation</keyword>
<accession>A0ABP3Y278</accession>
<dbReference type="Pfam" id="PF01638">
    <property type="entry name" value="HxlR"/>
    <property type="match status" value="1"/>
</dbReference>
<sequence>MNTDNQNNCPAENAIKLLSGKWKPQIFKLAVEQPIRFNALLRALPGASKQAIATALKELEEAEILDKITINEKPLHIEYHLTEKGKSIIPVFQQLETIFTNTTESD</sequence>
<evidence type="ECO:0000313" key="6">
    <source>
        <dbReference type="Proteomes" id="UP001501126"/>
    </source>
</evidence>
<dbReference type="InterPro" id="IPR036390">
    <property type="entry name" value="WH_DNA-bd_sf"/>
</dbReference>
<dbReference type="InterPro" id="IPR036388">
    <property type="entry name" value="WH-like_DNA-bd_sf"/>
</dbReference>
<gene>
    <name evidence="5" type="ORF">GCM10009118_20990</name>
</gene>
<dbReference type="Gene3D" id="1.10.10.10">
    <property type="entry name" value="Winged helix-like DNA-binding domain superfamily/Winged helix DNA-binding domain"/>
    <property type="match status" value="1"/>
</dbReference>
<dbReference type="PANTHER" id="PTHR33204:SF29">
    <property type="entry name" value="TRANSCRIPTIONAL REGULATOR"/>
    <property type="match status" value="1"/>
</dbReference>
<protein>
    <recommendedName>
        <fullName evidence="4">HTH hxlR-type domain-containing protein</fullName>
    </recommendedName>
</protein>
<keyword evidence="3" id="KW-0804">Transcription</keyword>
<dbReference type="InterPro" id="IPR002577">
    <property type="entry name" value="HTH_HxlR"/>
</dbReference>
<dbReference type="RefSeq" id="WP_343787438.1">
    <property type="nucleotide sequence ID" value="NZ_BAAAFH010000011.1"/>
</dbReference>
<feature type="domain" description="HTH hxlR-type" evidence="4">
    <location>
        <begin position="9"/>
        <end position="106"/>
    </location>
</feature>
<proteinExistence type="predicted"/>
<evidence type="ECO:0000256" key="1">
    <source>
        <dbReference type="ARBA" id="ARBA00023015"/>
    </source>
</evidence>
<name>A0ABP3Y278_9FLAO</name>
<keyword evidence="2" id="KW-0238">DNA-binding</keyword>
<dbReference type="PROSITE" id="PS51118">
    <property type="entry name" value="HTH_HXLR"/>
    <property type="match status" value="1"/>
</dbReference>
<comment type="caution">
    <text evidence="5">The sequence shown here is derived from an EMBL/GenBank/DDBJ whole genome shotgun (WGS) entry which is preliminary data.</text>
</comment>
<dbReference type="EMBL" id="BAAAFH010000011">
    <property type="protein sequence ID" value="GAA0875690.1"/>
    <property type="molecule type" value="Genomic_DNA"/>
</dbReference>
<dbReference type="PANTHER" id="PTHR33204">
    <property type="entry name" value="TRANSCRIPTIONAL REGULATOR, MARR FAMILY"/>
    <property type="match status" value="1"/>
</dbReference>
<dbReference type="SUPFAM" id="SSF46785">
    <property type="entry name" value="Winged helix' DNA-binding domain"/>
    <property type="match status" value="1"/>
</dbReference>
<evidence type="ECO:0000259" key="4">
    <source>
        <dbReference type="PROSITE" id="PS51118"/>
    </source>
</evidence>
<keyword evidence="6" id="KW-1185">Reference proteome</keyword>
<dbReference type="Proteomes" id="UP001501126">
    <property type="component" value="Unassembled WGS sequence"/>
</dbReference>
<organism evidence="5 6">
    <name type="scientific">Wandonia haliotis</name>
    <dbReference type="NCBI Taxonomy" id="574963"/>
    <lineage>
        <taxon>Bacteria</taxon>
        <taxon>Pseudomonadati</taxon>
        <taxon>Bacteroidota</taxon>
        <taxon>Flavobacteriia</taxon>
        <taxon>Flavobacteriales</taxon>
        <taxon>Crocinitomicaceae</taxon>
        <taxon>Wandonia</taxon>
    </lineage>
</organism>
<reference evidence="6" key="1">
    <citation type="journal article" date="2019" name="Int. J. Syst. Evol. Microbiol.">
        <title>The Global Catalogue of Microorganisms (GCM) 10K type strain sequencing project: providing services to taxonomists for standard genome sequencing and annotation.</title>
        <authorList>
            <consortium name="The Broad Institute Genomics Platform"/>
            <consortium name="The Broad Institute Genome Sequencing Center for Infectious Disease"/>
            <person name="Wu L."/>
            <person name="Ma J."/>
        </authorList>
    </citation>
    <scope>NUCLEOTIDE SEQUENCE [LARGE SCALE GENOMIC DNA]</scope>
    <source>
        <strain evidence="6">JCM 16083</strain>
    </source>
</reference>